<name>A0A563VM50_9CYAN</name>
<dbReference type="InterPro" id="IPR036942">
    <property type="entry name" value="Beta-barrel_TonB_sf"/>
</dbReference>
<keyword evidence="18" id="KW-1185">Reference proteome</keyword>
<dbReference type="Pfam" id="PF07715">
    <property type="entry name" value="Plug"/>
    <property type="match status" value="1"/>
</dbReference>
<evidence type="ECO:0000256" key="10">
    <source>
        <dbReference type="ARBA" id="ARBA00023077"/>
    </source>
</evidence>
<dbReference type="FunFam" id="2.40.170.20:FF:000005">
    <property type="entry name" value="TonB-dependent siderophore receptor"/>
    <property type="match status" value="1"/>
</dbReference>
<dbReference type="AlphaFoldDB" id="A0A563VM50"/>
<dbReference type="GO" id="GO:0015344">
    <property type="term" value="F:siderophore uptake transmembrane transporter activity"/>
    <property type="evidence" value="ECO:0007669"/>
    <property type="project" value="TreeGrafter"/>
</dbReference>
<proteinExistence type="inferred from homology"/>
<evidence type="ECO:0000256" key="7">
    <source>
        <dbReference type="ARBA" id="ARBA00022729"/>
    </source>
</evidence>
<evidence type="ECO:0000256" key="3">
    <source>
        <dbReference type="ARBA" id="ARBA00022448"/>
    </source>
</evidence>
<keyword evidence="9" id="KW-0406">Ion transport</keyword>
<evidence type="ECO:0008006" key="19">
    <source>
        <dbReference type="Google" id="ProtNLM"/>
    </source>
</evidence>
<dbReference type="NCBIfam" id="TIGR01783">
    <property type="entry name" value="TonB-siderophor"/>
    <property type="match status" value="1"/>
</dbReference>
<evidence type="ECO:0000259" key="16">
    <source>
        <dbReference type="Pfam" id="PF07715"/>
    </source>
</evidence>
<protein>
    <recommendedName>
        <fullName evidence="19">TonB-dependent siderophore receptor</fullName>
    </recommendedName>
</protein>
<evidence type="ECO:0000256" key="4">
    <source>
        <dbReference type="ARBA" id="ARBA00022452"/>
    </source>
</evidence>
<keyword evidence="5" id="KW-0410">Iron transport</keyword>
<dbReference type="OrthoDB" id="503423at2"/>
<keyword evidence="8" id="KW-0408">Iron</keyword>
<dbReference type="GO" id="GO:0009279">
    <property type="term" value="C:cell outer membrane"/>
    <property type="evidence" value="ECO:0007669"/>
    <property type="project" value="UniProtKB-SubCell"/>
</dbReference>
<evidence type="ECO:0000256" key="11">
    <source>
        <dbReference type="ARBA" id="ARBA00023136"/>
    </source>
</evidence>
<dbReference type="EMBL" id="CAACVJ010000059">
    <property type="protein sequence ID" value="VEP12526.1"/>
    <property type="molecule type" value="Genomic_DNA"/>
</dbReference>
<evidence type="ECO:0000256" key="8">
    <source>
        <dbReference type="ARBA" id="ARBA00023004"/>
    </source>
</evidence>
<evidence type="ECO:0000256" key="6">
    <source>
        <dbReference type="ARBA" id="ARBA00022692"/>
    </source>
</evidence>
<dbReference type="InterPro" id="IPR037066">
    <property type="entry name" value="Plug_dom_sf"/>
</dbReference>
<dbReference type="Pfam" id="PF00593">
    <property type="entry name" value="TonB_dep_Rec_b-barrel"/>
    <property type="match status" value="1"/>
</dbReference>
<dbReference type="PROSITE" id="PS52016">
    <property type="entry name" value="TONB_DEPENDENT_REC_3"/>
    <property type="match status" value="1"/>
</dbReference>
<dbReference type="InterPro" id="IPR012910">
    <property type="entry name" value="Plug_dom"/>
</dbReference>
<evidence type="ECO:0000313" key="17">
    <source>
        <dbReference type="EMBL" id="VEP12526.1"/>
    </source>
</evidence>
<evidence type="ECO:0000256" key="13">
    <source>
        <dbReference type="PROSITE-ProRule" id="PRU01360"/>
    </source>
</evidence>
<evidence type="ECO:0000313" key="18">
    <source>
        <dbReference type="Proteomes" id="UP000320055"/>
    </source>
</evidence>
<evidence type="ECO:0000256" key="12">
    <source>
        <dbReference type="ARBA" id="ARBA00023237"/>
    </source>
</evidence>
<dbReference type="GO" id="GO:0038023">
    <property type="term" value="F:signaling receptor activity"/>
    <property type="evidence" value="ECO:0007669"/>
    <property type="project" value="InterPro"/>
</dbReference>
<keyword evidence="6 13" id="KW-0812">Transmembrane</keyword>
<dbReference type="RefSeq" id="WP_144870500.1">
    <property type="nucleotide sequence ID" value="NZ_LR213902.1"/>
</dbReference>
<comment type="similarity">
    <text evidence="2 13 14">Belongs to the TonB-dependent receptor family.</text>
</comment>
<keyword evidence="3 13" id="KW-0813">Transport</keyword>
<keyword evidence="7" id="KW-0732">Signal</keyword>
<organism evidence="17 18">
    <name type="scientific">Hyella patelloides LEGE 07179</name>
    <dbReference type="NCBI Taxonomy" id="945734"/>
    <lineage>
        <taxon>Bacteria</taxon>
        <taxon>Bacillati</taxon>
        <taxon>Cyanobacteriota</taxon>
        <taxon>Cyanophyceae</taxon>
        <taxon>Pleurocapsales</taxon>
        <taxon>Hyellaceae</taxon>
        <taxon>Hyella</taxon>
    </lineage>
</organism>
<dbReference type="InterPro" id="IPR039426">
    <property type="entry name" value="TonB-dep_rcpt-like"/>
</dbReference>
<evidence type="ECO:0000256" key="9">
    <source>
        <dbReference type="ARBA" id="ARBA00023065"/>
    </source>
</evidence>
<dbReference type="InterPro" id="IPR010105">
    <property type="entry name" value="TonB_sidphr_rcpt"/>
</dbReference>
<keyword evidence="4 13" id="KW-1134">Transmembrane beta strand</keyword>
<dbReference type="Gene3D" id="2.170.130.10">
    <property type="entry name" value="TonB-dependent receptor, plug domain"/>
    <property type="match status" value="1"/>
</dbReference>
<feature type="domain" description="TonB-dependent receptor plug" evidence="16">
    <location>
        <begin position="3"/>
        <end position="98"/>
    </location>
</feature>
<evidence type="ECO:0000256" key="2">
    <source>
        <dbReference type="ARBA" id="ARBA00009810"/>
    </source>
</evidence>
<dbReference type="GO" id="GO:0015891">
    <property type="term" value="P:siderophore transport"/>
    <property type="evidence" value="ECO:0007669"/>
    <property type="project" value="InterPro"/>
</dbReference>
<dbReference type="PANTHER" id="PTHR32552:SF68">
    <property type="entry name" value="FERRICHROME OUTER MEMBRANE TRANSPORTER_PHAGE RECEPTOR"/>
    <property type="match status" value="1"/>
</dbReference>
<keyword evidence="10 14" id="KW-0798">TonB box</keyword>
<keyword evidence="11 13" id="KW-0472">Membrane</keyword>
<dbReference type="Proteomes" id="UP000320055">
    <property type="component" value="Unassembled WGS sequence"/>
</dbReference>
<dbReference type="CDD" id="cd01347">
    <property type="entry name" value="ligand_gated_channel"/>
    <property type="match status" value="1"/>
</dbReference>
<evidence type="ECO:0000256" key="5">
    <source>
        <dbReference type="ARBA" id="ARBA00022496"/>
    </source>
</evidence>
<feature type="domain" description="TonB-dependent receptor-like beta-barrel" evidence="15">
    <location>
        <begin position="171"/>
        <end position="605"/>
    </location>
</feature>
<reference evidence="17 18" key="1">
    <citation type="submission" date="2019-01" db="EMBL/GenBank/DDBJ databases">
        <authorList>
            <person name="Brito A."/>
        </authorList>
    </citation>
    <scope>NUCLEOTIDE SEQUENCE [LARGE SCALE GENOMIC DNA]</scope>
    <source>
        <strain evidence="17">1</strain>
    </source>
</reference>
<sequence length="636" mass="71617">MSQEVPQSIQIIPQETLEQREVNNFTEALRNVPGIVFGGDTTNFNAPNIRGFRADYRRNGLRADIFGFGGEQTANIERLEILKGPASVLYGQGSFGGTVNLITKQPTDEPFYKVDAAIGNFDLYRGAVELSGPLNESKSLKYRLNLALETEESFVDFLDRDRFLIAPVLSWQIGKNTDITFEAEYSTLDFDTYNGLPARGTILDNINGEIDRDRFVNDPDLDRERDAITVSYDLEHRFSDNWRIRNAFQFGYARGPGDFLFPTNLQEDDRTLELSLSSSDKFDTYSYLLDTYVVGNFNTGSIKHELLVGVELSRAEQYSTFTIGEVTPLDLFAPNYDNLVSQPNPDLFQEETIDQTLGIYLQDKIEFTDSLILLAGGRFDIVNTNSKNLVDDTSDFQQEEEFSPRVGIVYKVIPEVSLYASYSRSFVPNFGNRTEDGEIFEPRRGTQYEIGAKAEIARKLSVTLAYFDTTIENVPTSDPNNIVFDVVTGEQNSKGVELFVSGEILPGWNVIGGYTYNDATITEDNVFEEGNRINNVPEHAVSLFTSYELQQGSLKGLGGSLGIYFVGDRAGDLDNTFEAPSYTRTDASIFYNRDKLRAALNFRNLFDIEYFENAQNDLRVRYGAPFTVIGSLSYEF</sequence>
<keyword evidence="12 13" id="KW-0998">Cell outer membrane</keyword>
<dbReference type="SUPFAM" id="SSF56935">
    <property type="entry name" value="Porins"/>
    <property type="match status" value="1"/>
</dbReference>
<dbReference type="Gene3D" id="2.40.170.20">
    <property type="entry name" value="TonB-dependent receptor, beta-barrel domain"/>
    <property type="match status" value="1"/>
</dbReference>
<evidence type="ECO:0000259" key="15">
    <source>
        <dbReference type="Pfam" id="PF00593"/>
    </source>
</evidence>
<accession>A0A563VM50</accession>
<gene>
    <name evidence="17" type="ORF">H1P_1510017</name>
</gene>
<comment type="subcellular location">
    <subcellularLocation>
        <location evidence="1 13">Cell outer membrane</location>
        <topology evidence="1 13">Multi-pass membrane protein</topology>
    </subcellularLocation>
</comment>
<dbReference type="PANTHER" id="PTHR32552">
    <property type="entry name" value="FERRICHROME IRON RECEPTOR-RELATED"/>
    <property type="match status" value="1"/>
</dbReference>
<evidence type="ECO:0000256" key="14">
    <source>
        <dbReference type="RuleBase" id="RU003357"/>
    </source>
</evidence>
<evidence type="ECO:0000256" key="1">
    <source>
        <dbReference type="ARBA" id="ARBA00004571"/>
    </source>
</evidence>
<dbReference type="InterPro" id="IPR000531">
    <property type="entry name" value="Beta-barrel_TonB"/>
</dbReference>